<organism evidence="2">
    <name type="scientific">uncultured bacterium W5-15b</name>
    <dbReference type="NCBI Taxonomy" id="1130997"/>
    <lineage>
        <taxon>Bacteria</taxon>
        <taxon>environmental samples</taxon>
    </lineage>
</organism>
<name>H9BX00_9BACT</name>
<protein>
    <submittedName>
        <fullName evidence="2">Uncharacterized protein</fullName>
    </submittedName>
</protein>
<keyword evidence="1" id="KW-1133">Transmembrane helix</keyword>
<keyword evidence="1" id="KW-0812">Transmembrane</keyword>
<sequence>MKTKHYYLSSVLIFLAGALIFSIYVYRNYSELNEYLVSIDMPGEVTIKIDAPGEYDFYYELEDGKENLLDEDNSIPDFSIKVKGKDGKYIAVIKSPATKKYEYMKRVGTSIFQINPTEAGMYEVSGSYTIINNNKNFQLKYDRGFSRKRSVTIVNAQALFFFPIIVSLILFLYAYSRDRL</sequence>
<reference evidence="2" key="1">
    <citation type="submission" date="2011-11" db="EMBL/GenBank/DDBJ databases">
        <title>Construction and analysis of a metagenome of deep-sea sediment.</title>
        <authorList>
            <person name="Huo Y.-Y."/>
            <person name="Cheng H."/>
            <person name="Wu M."/>
        </authorList>
    </citation>
    <scope>NUCLEOTIDE SEQUENCE</scope>
</reference>
<proteinExistence type="predicted"/>
<keyword evidence="1" id="KW-0472">Membrane</keyword>
<evidence type="ECO:0000313" key="2">
    <source>
        <dbReference type="EMBL" id="AFD03322.1"/>
    </source>
</evidence>
<dbReference type="EMBL" id="JQ085822">
    <property type="protein sequence ID" value="AFD03322.1"/>
    <property type="molecule type" value="Genomic_DNA"/>
</dbReference>
<feature type="transmembrane region" description="Helical" evidence="1">
    <location>
        <begin position="153"/>
        <end position="175"/>
    </location>
</feature>
<feature type="transmembrane region" description="Helical" evidence="1">
    <location>
        <begin position="6"/>
        <end position="26"/>
    </location>
</feature>
<accession>H9BX00</accession>
<dbReference type="AlphaFoldDB" id="H9BX00"/>
<evidence type="ECO:0000256" key="1">
    <source>
        <dbReference type="SAM" id="Phobius"/>
    </source>
</evidence>